<evidence type="ECO:0000313" key="1">
    <source>
        <dbReference type="EMBL" id="OON40636.1"/>
    </source>
</evidence>
<gene>
    <name evidence="1" type="ORF">BTJ39_05985</name>
</gene>
<dbReference type="EMBL" id="MRUL01000003">
    <property type="protein sequence ID" value="OON40636.1"/>
    <property type="molecule type" value="Genomic_DNA"/>
</dbReference>
<organism evidence="1 2">
    <name type="scientific">Izhakiella australiensis</name>
    <dbReference type="NCBI Taxonomy" id="1926881"/>
    <lineage>
        <taxon>Bacteria</taxon>
        <taxon>Pseudomonadati</taxon>
        <taxon>Pseudomonadota</taxon>
        <taxon>Gammaproteobacteria</taxon>
        <taxon>Enterobacterales</taxon>
        <taxon>Erwiniaceae</taxon>
        <taxon>Izhakiella</taxon>
    </lineage>
</organism>
<name>A0A1S8YPD6_9GAMM</name>
<keyword evidence="2" id="KW-1185">Reference proteome</keyword>
<dbReference type="Proteomes" id="UP000190667">
    <property type="component" value="Unassembled WGS sequence"/>
</dbReference>
<evidence type="ECO:0000313" key="2">
    <source>
        <dbReference type="Proteomes" id="UP000190667"/>
    </source>
</evidence>
<protein>
    <submittedName>
        <fullName evidence="1">Uncharacterized protein</fullName>
    </submittedName>
</protein>
<dbReference type="OrthoDB" id="7451512at2"/>
<dbReference type="STRING" id="1926881.BTJ39_05985"/>
<sequence>MPSKLIMREVVTISPDSKAELVIWEVDPAVRASNHKYKYRLAYIVSNTCVLRYDNEAGKGDHKHIGDDEVETTFTTVQQLLNDFWADVKMYGG</sequence>
<accession>A0A1S8YPD6</accession>
<comment type="caution">
    <text evidence="1">The sequence shown here is derived from an EMBL/GenBank/DDBJ whole genome shotgun (WGS) entry which is preliminary data.</text>
</comment>
<reference evidence="1 2" key="1">
    <citation type="submission" date="2016-12" db="EMBL/GenBank/DDBJ databases">
        <title>Izhakiella australiana sp. nov. of genus Izhakiella isolated from Australian desert.</title>
        <authorList>
            <person name="Ji M."/>
        </authorList>
    </citation>
    <scope>NUCLEOTIDE SEQUENCE [LARGE SCALE GENOMIC DNA]</scope>
    <source>
        <strain evidence="1 2">D4N98</strain>
    </source>
</reference>
<dbReference type="AlphaFoldDB" id="A0A1S8YPD6"/>
<proteinExistence type="predicted"/>
<dbReference type="Pfam" id="PF20126">
    <property type="entry name" value="TumE"/>
    <property type="match status" value="1"/>
</dbReference>
<dbReference type="InterPro" id="IPR045397">
    <property type="entry name" value="TumE-like"/>
</dbReference>